<dbReference type="InterPro" id="IPR006059">
    <property type="entry name" value="SBP"/>
</dbReference>
<sequence length="441" mass="47509">MKRNLSLLLCLAMVLTLFAGCSAKQGAGETAPPSTSSSDPAQAASNTPAQEPVTIHLFHQKQEAQETFAKIIDAFHDAYPYITVEQEIVTNDPSAILKARIATDEVPDIFQGALDTMDIAQGGYIMDLAGEPFLDNITGEALRDASFTDADGHTWAMPVDGSCEGIFYNKDIFAAYDLTPPKTLSEFDALLETLRDNGVTPFALGFKDAWTIKPIALVAASPAVYAIDADWNAKKSSGQAAFADTPAWTTSFELLKKVYENGNTKTAFDTDYNGACAMVARGEAAMMVQGLWALEPIKSVNPDVNLGMMAMPVSENPDDTKLFQFPDFGLSISASTPHPEACKRFLEFLTRPDSAELWCSTAKLFSAVKGVSVDFDPLAADVNAYIDAGMVSTQADRGWPTAFQPEFEAALPNYLLDKASLPDILKSLDSAWDTAKAASQS</sequence>
<dbReference type="RefSeq" id="WP_186907170.1">
    <property type="nucleotide sequence ID" value="NZ_JACOPP010000005.1"/>
</dbReference>
<dbReference type="Proteomes" id="UP000661435">
    <property type="component" value="Unassembled WGS sequence"/>
</dbReference>
<dbReference type="PANTHER" id="PTHR43649">
    <property type="entry name" value="ARABINOSE-BINDING PROTEIN-RELATED"/>
    <property type="match status" value="1"/>
</dbReference>
<keyword evidence="9" id="KW-1185">Reference proteome</keyword>
<evidence type="ECO:0000256" key="3">
    <source>
        <dbReference type="ARBA" id="ARBA00023136"/>
    </source>
</evidence>
<dbReference type="Pfam" id="PF01547">
    <property type="entry name" value="SBP_bac_1"/>
    <property type="match status" value="1"/>
</dbReference>
<evidence type="ECO:0000256" key="4">
    <source>
        <dbReference type="ARBA" id="ARBA00023139"/>
    </source>
</evidence>
<keyword evidence="4" id="KW-0564">Palmitate</keyword>
<protein>
    <submittedName>
        <fullName evidence="8">Extracellular solute-binding protein</fullName>
    </submittedName>
</protein>
<feature type="region of interest" description="Disordered" evidence="6">
    <location>
        <begin position="26"/>
        <end position="49"/>
    </location>
</feature>
<evidence type="ECO:0000313" key="8">
    <source>
        <dbReference type="EMBL" id="MBC5733283.1"/>
    </source>
</evidence>
<accession>A0A8J6JCH0</accession>
<dbReference type="Gene3D" id="3.40.190.10">
    <property type="entry name" value="Periplasmic binding protein-like II"/>
    <property type="match status" value="2"/>
</dbReference>
<reference evidence="8" key="1">
    <citation type="submission" date="2020-08" db="EMBL/GenBank/DDBJ databases">
        <title>Genome public.</title>
        <authorList>
            <person name="Liu C."/>
            <person name="Sun Q."/>
        </authorList>
    </citation>
    <scope>NUCLEOTIDE SEQUENCE</scope>
    <source>
        <strain evidence="8">NSJ-51</strain>
    </source>
</reference>
<organism evidence="8 9">
    <name type="scientific">Lawsonibacter hominis</name>
    <dbReference type="NCBI Taxonomy" id="2763053"/>
    <lineage>
        <taxon>Bacteria</taxon>
        <taxon>Bacillati</taxon>
        <taxon>Bacillota</taxon>
        <taxon>Clostridia</taxon>
        <taxon>Eubacteriales</taxon>
        <taxon>Oscillospiraceae</taxon>
        <taxon>Lawsonibacter</taxon>
    </lineage>
</organism>
<evidence type="ECO:0000256" key="6">
    <source>
        <dbReference type="SAM" id="MobiDB-lite"/>
    </source>
</evidence>
<evidence type="ECO:0000256" key="2">
    <source>
        <dbReference type="ARBA" id="ARBA00022729"/>
    </source>
</evidence>
<dbReference type="InterPro" id="IPR050490">
    <property type="entry name" value="Bact_solute-bd_prot1"/>
</dbReference>
<dbReference type="EMBL" id="JACOPP010000005">
    <property type="protein sequence ID" value="MBC5733283.1"/>
    <property type="molecule type" value="Genomic_DNA"/>
</dbReference>
<evidence type="ECO:0000256" key="1">
    <source>
        <dbReference type="ARBA" id="ARBA00022475"/>
    </source>
</evidence>
<proteinExistence type="predicted"/>
<evidence type="ECO:0000313" key="9">
    <source>
        <dbReference type="Proteomes" id="UP000661435"/>
    </source>
</evidence>
<dbReference type="AlphaFoldDB" id="A0A8J6JCH0"/>
<dbReference type="SUPFAM" id="SSF53850">
    <property type="entry name" value="Periplasmic binding protein-like II"/>
    <property type="match status" value="1"/>
</dbReference>
<feature type="compositionally biased region" description="Low complexity" evidence="6">
    <location>
        <begin position="31"/>
        <end position="45"/>
    </location>
</feature>
<feature type="signal peptide" evidence="7">
    <location>
        <begin position="1"/>
        <end position="19"/>
    </location>
</feature>
<comment type="caution">
    <text evidence="8">The sequence shown here is derived from an EMBL/GenBank/DDBJ whole genome shotgun (WGS) entry which is preliminary data.</text>
</comment>
<keyword evidence="2 7" id="KW-0732">Signal</keyword>
<dbReference type="PANTHER" id="PTHR43649:SF33">
    <property type="entry name" value="POLYGALACTURONAN_RHAMNOGALACTURONAN-BINDING PROTEIN YTCQ"/>
    <property type="match status" value="1"/>
</dbReference>
<gene>
    <name evidence="8" type="ORF">H8S57_06035</name>
</gene>
<keyword evidence="1" id="KW-1003">Cell membrane</keyword>
<evidence type="ECO:0000256" key="7">
    <source>
        <dbReference type="SAM" id="SignalP"/>
    </source>
</evidence>
<keyword evidence="3" id="KW-0472">Membrane</keyword>
<dbReference type="PROSITE" id="PS51257">
    <property type="entry name" value="PROKAR_LIPOPROTEIN"/>
    <property type="match status" value="1"/>
</dbReference>
<keyword evidence="5" id="KW-0449">Lipoprotein</keyword>
<feature type="chain" id="PRO_5039132469" evidence="7">
    <location>
        <begin position="20"/>
        <end position="441"/>
    </location>
</feature>
<evidence type="ECO:0000256" key="5">
    <source>
        <dbReference type="ARBA" id="ARBA00023288"/>
    </source>
</evidence>
<name>A0A8J6JCH0_9FIRM</name>